<feature type="compositionally biased region" description="Polar residues" evidence="1">
    <location>
        <begin position="69"/>
        <end position="84"/>
    </location>
</feature>
<dbReference type="OrthoDB" id="3197614at2759"/>
<dbReference type="PANTHER" id="PTHR40130">
    <property type="entry name" value="EXPRESSED PROTEIN"/>
    <property type="match status" value="1"/>
</dbReference>
<feature type="compositionally biased region" description="Low complexity" evidence="1">
    <location>
        <begin position="180"/>
        <end position="191"/>
    </location>
</feature>
<sequence>MEDTALGQAYDHAKNAIVYRDKGSLNAARDSHEQAAGSFANAADGTEDFEAVRLLTLLQEHHKQLAKAISSTKPGKSSSVQASTKPEKDLSKPTEDAPILQETEKTPAHISKTNPALAKLAIRGPRRDLTSSIASNLATARGRPPSQRRSTPLPPDVTAQHAGGKLSSRAERPTGMRRTSSSQSSSSAAGISGSKFSTFYNSIQGWIPMQLAFAGLPLTIEEETEAAQPVQAPKDKAHKRGSSRATAEHDYSALFSSSTIRALREDAGAAFAGHESFYVVPTSGGTRSYAGIVSGREEEMLAEEEGEEFVDARESVGPPSPKTSRGSQHLRRSKVPQAIQQLSTTGKTMEELELENVALRQLLDQQSRRLQMWEASSQSQSMALAQSMRLGRKPGTVEPVHMTSESERVRDLEDDLVAERTQREALEHQGSKKDREIEKLLIVVGKYRAKWDMLKESARQRERNKAARAAEEGA</sequence>
<organism evidence="2 3">
    <name type="scientific">Microthyrium microscopicum</name>
    <dbReference type="NCBI Taxonomy" id="703497"/>
    <lineage>
        <taxon>Eukaryota</taxon>
        <taxon>Fungi</taxon>
        <taxon>Dikarya</taxon>
        <taxon>Ascomycota</taxon>
        <taxon>Pezizomycotina</taxon>
        <taxon>Dothideomycetes</taxon>
        <taxon>Dothideomycetes incertae sedis</taxon>
        <taxon>Microthyriales</taxon>
        <taxon>Microthyriaceae</taxon>
        <taxon>Microthyrium</taxon>
    </lineage>
</organism>
<feature type="compositionally biased region" description="Basic and acidic residues" evidence="1">
    <location>
        <begin position="85"/>
        <end position="95"/>
    </location>
</feature>
<protein>
    <recommendedName>
        <fullName evidence="4">MIT domain-containing protein</fullName>
    </recommendedName>
</protein>
<accession>A0A6A6UQ18</accession>
<dbReference type="PANTHER" id="PTHR40130:SF1">
    <property type="entry name" value="SPINDLE POLE BODY-ASSOCIATED PROTEIN CUT12 DOMAIN-CONTAINING PROTEIN"/>
    <property type="match status" value="1"/>
</dbReference>
<proteinExistence type="predicted"/>
<feature type="region of interest" description="Disordered" evidence="1">
    <location>
        <begin position="66"/>
        <end position="191"/>
    </location>
</feature>
<feature type="region of interest" description="Disordered" evidence="1">
    <location>
        <begin position="309"/>
        <end position="337"/>
    </location>
</feature>
<feature type="region of interest" description="Disordered" evidence="1">
    <location>
        <begin position="225"/>
        <end position="248"/>
    </location>
</feature>
<evidence type="ECO:0000313" key="2">
    <source>
        <dbReference type="EMBL" id="KAF2674362.1"/>
    </source>
</evidence>
<evidence type="ECO:0000256" key="1">
    <source>
        <dbReference type="SAM" id="MobiDB-lite"/>
    </source>
</evidence>
<dbReference type="AlphaFoldDB" id="A0A6A6UQ18"/>
<evidence type="ECO:0008006" key="4">
    <source>
        <dbReference type="Google" id="ProtNLM"/>
    </source>
</evidence>
<dbReference type="Proteomes" id="UP000799302">
    <property type="component" value="Unassembled WGS sequence"/>
</dbReference>
<dbReference type="EMBL" id="MU004230">
    <property type="protein sequence ID" value="KAF2674362.1"/>
    <property type="molecule type" value="Genomic_DNA"/>
</dbReference>
<evidence type="ECO:0000313" key="3">
    <source>
        <dbReference type="Proteomes" id="UP000799302"/>
    </source>
</evidence>
<keyword evidence="3" id="KW-1185">Reference proteome</keyword>
<reference evidence="2" key="1">
    <citation type="journal article" date="2020" name="Stud. Mycol.">
        <title>101 Dothideomycetes genomes: a test case for predicting lifestyles and emergence of pathogens.</title>
        <authorList>
            <person name="Haridas S."/>
            <person name="Albert R."/>
            <person name="Binder M."/>
            <person name="Bloem J."/>
            <person name="Labutti K."/>
            <person name="Salamov A."/>
            <person name="Andreopoulos B."/>
            <person name="Baker S."/>
            <person name="Barry K."/>
            <person name="Bills G."/>
            <person name="Bluhm B."/>
            <person name="Cannon C."/>
            <person name="Castanera R."/>
            <person name="Culley D."/>
            <person name="Daum C."/>
            <person name="Ezra D."/>
            <person name="Gonzalez J."/>
            <person name="Henrissat B."/>
            <person name="Kuo A."/>
            <person name="Liang C."/>
            <person name="Lipzen A."/>
            <person name="Lutzoni F."/>
            <person name="Magnuson J."/>
            <person name="Mondo S."/>
            <person name="Nolan M."/>
            <person name="Ohm R."/>
            <person name="Pangilinan J."/>
            <person name="Park H.-J."/>
            <person name="Ramirez L."/>
            <person name="Alfaro M."/>
            <person name="Sun H."/>
            <person name="Tritt A."/>
            <person name="Yoshinaga Y."/>
            <person name="Zwiers L.-H."/>
            <person name="Turgeon B."/>
            <person name="Goodwin S."/>
            <person name="Spatafora J."/>
            <person name="Crous P."/>
            <person name="Grigoriev I."/>
        </authorList>
    </citation>
    <scope>NUCLEOTIDE SEQUENCE</scope>
    <source>
        <strain evidence="2">CBS 115976</strain>
    </source>
</reference>
<gene>
    <name evidence="2" type="ORF">BT63DRAFT_419657</name>
</gene>
<name>A0A6A6UQ18_9PEZI</name>